<evidence type="ECO:0000256" key="1">
    <source>
        <dbReference type="ARBA" id="ARBA00004672"/>
    </source>
</evidence>
<evidence type="ECO:0000256" key="9">
    <source>
        <dbReference type="ARBA" id="ARBA00030409"/>
    </source>
</evidence>
<feature type="compositionally biased region" description="Polar residues" evidence="10">
    <location>
        <begin position="151"/>
        <end position="163"/>
    </location>
</feature>
<keyword evidence="6" id="KW-0547">Nucleotide-binding</keyword>
<dbReference type="Gene3D" id="3.30.200.20">
    <property type="entry name" value="Phosphorylase Kinase, domain 1"/>
    <property type="match status" value="1"/>
</dbReference>
<dbReference type="InterPro" id="IPR028923">
    <property type="entry name" value="SAICAR_synt/ADE2_N"/>
</dbReference>
<evidence type="ECO:0000256" key="7">
    <source>
        <dbReference type="ARBA" id="ARBA00022755"/>
    </source>
</evidence>
<dbReference type="CDD" id="cd01414">
    <property type="entry name" value="SAICAR_synt_Sc"/>
    <property type="match status" value="1"/>
</dbReference>
<dbReference type="PROSITE" id="PS01058">
    <property type="entry name" value="SAICAR_SYNTHETASE_2"/>
    <property type="match status" value="1"/>
</dbReference>
<protein>
    <recommendedName>
        <fullName evidence="4">Phosphoribosylaminoimidazole-succinocarboxamide synthase</fullName>
        <ecNumber evidence="3">6.3.2.6</ecNumber>
    </recommendedName>
    <alternativeName>
        <fullName evidence="9">SAICAR synthetase</fullName>
    </alternativeName>
</protein>
<feature type="region of interest" description="Disordered" evidence="10">
    <location>
        <begin position="151"/>
        <end position="170"/>
    </location>
</feature>
<dbReference type="Proteomes" id="UP001310890">
    <property type="component" value="Unassembled WGS sequence"/>
</dbReference>
<evidence type="ECO:0000313" key="13">
    <source>
        <dbReference type="Proteomes" id="UP001310890"/>
    </source>
</evidence>
<comment type="caution">
    <text evidence="12">The sequence shown here is derived from an EMBL/GenBank/DDBJ whole genome shotgun (WGS) entry which is preliminary data.</text>
</comment>
<dbReference type="InterPro" id="IPR001636">
    <property type="entry name" value="SAICAR_synth"/>
</dbReference>
<dbReference type="GO" id="GO:0004639">
    <property type="term" value="F:phosphoribosylaminoimidazolesuccinocarboxamide synthase activity"/>
    <property type="evidence" value="ECO:0007669"/>
    <property type="project" value="UniProtKB-EC"/>
</dbReference>
<reference evidence="12" key="1">
    <citation type="submission" date="2023-08" db="EMBL/GenBank/DDBJ databases">
        <title>Black Yeasts Isolated from many extreme environments.</title>
        <authorList>
            <person name="Coleine C."/>
            <person name="Stajich J.E."/>
            <person name="Selbmann L."/>
        </authorList>
    </citation>
    <scope>NUCLEOTIDE SEQUENCE</scope>
    <source>
        <strain evidence="12">CCFEE 5401</strain>
    </source>
</reference>
<dbReference type="PANTHER" id="PTHR43700:SF1">
    <property type="entry name" value="PHOSPHORIBOSYLAMINOIMIDAZOLE-SUCCINOCARBOXAMIDE SYNTHASE"/>
    <property type="match status" value="1"/>
</dbReference>
<dbReference type="EC" id="6.3.2.6" evidence="3"/>
<gene>
    <name evidence="12" type="primary">ADE1</name>
    <name evidence="12" type="ORF">LTR62_004626</name>
</gene>
<dbReference type="FunFam" id="3.30.470.20:FF:000015">
    <property type="entry name" value="Phosphoribosylaminoimidazole-succinocarboxamide synthase"/>
    <property type="match status" value="1"/>
</dbReference>
<keyword evidence="8" id="KW-0067">ATP-binding</keyword>
<evidence type="ECO:0000256" key="10">
    <source>
        <dbReference type="SAM" id="MobiDB-lite"/>
    </source>
</evidence>
<dbReference type="SUPFAM" id="SSF56104">
    <property type="entry name" value="SAICAR synthase-like"/>
    <property type="match status" value="1"/>
</dbReference>
<evidence type="ECO:0000259" key="11">
    <source>
        <dbReference type="Pfam" id="PF01259"/>
    </source>
</evidence>
<name>A0AAN7YJT9_9PEZI</name>
<sequence>MATQAITTLDLSSSGLKHIASGKVREIYEIDASSLLFIATDRISAYDVILTNGIPGKGALLTQLSAHWFHLIETRLRSLKTHLVSASLPASIPTNLQETLANRTLQVRRYPILPIESIVRGYITGSAWSEYKKSGTVNGLVMPKGLQESQKLETATWTPSTKAEQGEHDENISKERAAEILGKEVATRVEEVSLQIYEMARNYAAERGILIADTKFEFGLDPTTNELVLVDEVLTPDSSRFWPADQYEVGKSQSSYDKQFLRDWLTSTGNKGKEGVAMPEEIVKATSEKYAEAYEKLTGKKWV</sequence>
<evidence type="ECO:0000256" key="3">
    <source>
        <dbReference type="ARBA" id="ARBA00012217"/>
    </source>
</evidence>
<dbReference type="PANTHER" id="PTHR43700">
    <property type="entry name" value="PHOSPHORIBOSYLAMINOIMIDAZOLE-SUCCINOCARBOXAMIDE SYNTHASE"/>
    <property type="match status" value="1"/>
</dbReference>
<evidence type="ECO:0000256" key="6">
    <source>
        <dbReference type="ARBA" id="ARBA00022741"/>
    </source>
</evidence>
<evidence type="ECO:0000256" key="2">
    <source>
        <dbReference type="ARBA" id="ARBA00010190"/>
    </source>
</evidence>
<dbReference type="Pfam" id="PF01259">
    <property type="entry name" value="SAICAR_synt"/>
    <property type="match status" value="1"/>
</dbReference>
<feature type="domain" description="SAICAR synthetase/ADE2 N-terminal" evidence="11">
    <location>
        <begin position="19"/>
        <end position="277"/>
    </location>
</feature>
<dbReference type="EMBL" id="JAVRRL010000035">
    <property type="protein sequence ID" value="KAK5111894.1"/>
    <property type="molecule type" value="Genomic_DNA"/>
</dbReference>
<dbReference type="AlphaFoldDB" id="A0AAN7YJT9"/>
<dbReference type="PROSITE" id="PS01057">
    <property type="entry name" value="SAICAR_SYNTHETASE_1"/>
    <property type="match status" value="1"/>
</dbReference>
<dbReference type="GO" id="GO:0005737">
    <property type="term" value="C:cytoplasm"/>
    <property type="evidence" value="ECO:0007669"/>
    <property type="project" value="TreeGrafter"/>
</dbReference>
<dbReference type="HAMAP" id="MF_00137">
    <property type="entry name" value="SAICAR_synth"/>
    <property type="match status" value="1"/>
</dbReference>
<dbReference type="Gene3D" id="3.30.470.20">
    <property type="entry name" value="ATP-grasp fold, B domain"/>
    <property type="match status" value="1"/>
</dbReference>
<comment type="similarity">
    <text evidence="2">Belongs to the SAICAR synthetase family.</text>
</comment>
<dbReference type="InterPro" id="IPR018236">
    <property type="entry name" value="SAICAR_synthetase_CS"/>
</dbReference>
<dbReference type="NCBIfam" id="TIGR00081">
    <property type="entry name" value="purC"/>
    <property type="match status" value="1"/>
</dbReference>
<dbReference type="GO" id="GO:0005524">
    <property type="term" value="F:ATP binding"/>
    <property type="evidence" value="ECO:0007669"/>
    <property type="project" value="UniProtKB-KW"/>
</dbReference>
<evidence type="ECO:0000313" key="12">
    <source>
        <dbReference type="EMBL" id="KAK5111894.1"/>
    </source>
</evidence>
<evidence type="ECO:0000256" key="8">
    <source>
        <dbReference type="ARBA" id="ARBA00022840"/>
    </source>
</evidence>
<accession>A0AAN7YJT9</accession>
<organism evidence="12 13">
    <name type="scientific">Meristemomyces frigidus</name>
    <dbReference type="NCBI Taxonomy" id="1508187"/>
    <lineage>
        <taxon>Eukaryota</taxon>
        <taxon>Fungi</taxon>
        <taxon>Dikarya</taxon>
        <taxon>Ascomycota</taxon>
        <taxon>Pezizomycotina</taxon>
        <taxon>Dothideomycetes</taxon>
        <taxon>Dothideomycetidae</taxon>
        <taxon>Mycosphaerellales</taxon>
        <taxon>Teratosphaeriaceae</taxon>
        <taxon>Meristemomyces</taxon>
    </lineage>
</organism>
<dbReference type="GO" id="GO:0006189">
    <property type="term" value="P:'de novo' IMP biosynthetic process"/>
    <property type="evidence" value="ECO:0007669"/>
    <property type="project" value="TreeGrafter"/>
</dbReference>
<evidence type="ECO:0000256" key="4">
    <source>
        <dbReference type="ARBA" id="ARBA00016460"/>
    </source>
</evidence>
<evidence type="ECO:0000256" key="5">
    <source>
        <dbReference type="ARBA" id="ARBA00022598"/>
    </source>
</evidence>
<proteinExistence type="inferred from homology"/>
<keyword evidence="7" id="KW-0658">Purine biosynthesis</keyword>
<comment type="pathway">
    <text evidence="1">Purine metabolism; IMP biosynthesis via de novo pathway; 5-amino-1-(5-phospho-D-ribosyl)imidazole-4-carboxamide from 5-amino-1-(5-phospho-D-ribosyl)imidazole-4-carboxylate: step 1/2.</text>
</comment>
<dbReference type="NCBIfam" id="NF010568">
    <property type="entry name" value="PRK13961.1"/>
    <property type="match status" value="1"/>
</dbReference>
<keyword evidence="5" id="KW-0436">Ligase</keyword>